<accession>A0A7S1MZX1</accession>
<evidence type="ECO:0000313" key="1">
    <source>
        <dbReference type="EMBL" id="CAD8987601.1"/>
    </source>
</evidence>
<name>A0A7S1MZX1_9EUKA</name>
<protein>
    <submittedName>
        <fullName evidence="1">Uncharacterized protein</fullName>
    </submittedName>
</protein>
<dbReference type="PANTHER" id="PTHR13228:SF3">
    <property type="entry name" value="CONSERVED OLIGOMERIC GOLGI COMPLEX SUBUNIT 5"/>
    <property type="match status" value="1"/>
</dbReference>
<sequence>MMRERADALMATGAEVKKVSGHCTAQQQRNIALCCRIQEVYTTLGLLAHKLDDQGARDTLSNTLESLKEVSSEAVAPIFRSMLEMLEESIVHIQEENFTKRGGSESGDTVSIYLSDLLMKISHCRAEYLSKFKTESSNRSIANEMVNSLITKLAGRVLEVYVEFARKIRPEDGPGRTCLANDMKQIEGAIGKALCPLESIGKPYEEFKAFREGLPLASP</sequence>
<proteinExistence type="predicted"/>
<reference evidence="1" key="1">
    <citation type="submission" date="2021-01" db="EMBL/GenBank/DDBJ databases">
        <authorList>
            <person name="Corre E."/>
            <person name="Pelletier E."/>
            <person name="Niang G."/>
            <person name="Scheremetjew M."/>
            <person name="Finn R."/>
            <person name="Kale V."/>
            <person name="Holt S."/>
            <person name="Cochrane G."/>
            <person name="Meng A."/>
            <person name="Brown T."/>
            <person name="Cohen L."/>
        </authorList>
    </citation>
    <scope>NUCLEOTIDE SEQUENCE</scope>
    <source>
        <strain evidence="1">RCC1383</strain>
    </source>
</reference>
<dbReference type="InterPro" id="IPR019465">
    <property type="entry name" value="Cog5"/>
</dbReference>
<dbReference type="PANTHER" id="PTHR13228">
    <property type="entry name" value="CONSERVED OLIGOMERIC GOLGI COMPLEX COMPONENT 5"/>
    <property type="match status" value="1"/>
</dbReference>
<dbReference type="GO" id="GO:0017119">
    <property type="term" value="C:Golgi transport complex"/>
    <property type="evidence" value="ECO:0007669"/>
    <property type="project" value="InterPro"/>
</dbReference>
<organism evidence="1">
    <name type="scientific">Phaeocystis cordata</name>
    <dbReference type="NCBI Taxonomy" id="118079"/>
    <lineage>
        <taxon>Eukaryota</taxon>
        <taxon>Haptista</taxon>
        <taxon>Haptophyta</taxon>
        <taxon>Prymnesiophyceae</taxon>
        <taxon>Phaeocystales</taxon>
        <taxon>Phaeocystaceae</taxon>
        <taxon>Phaeocystis</taxon>
    </lineage>
</organism>
<gene>
    <name evidence="1" type="ORF">PCOR1465_LOCUS385</name>
</gene>
<dbReference type="EMBL" id="HBFZ01000581">
    <property type="protein sequence ID" value="CAD8987601.1"/>
    <property type="molecule type" value="Transcribed_RNA"/>
</dbReference>
<dbReference type="GO" id="GO:0006891">
    <property type="term" value="P:intra-Golgi vesicle-mediated transport"/>
    <property type="evidence" value="ECO:0007669"/>
    <property type="project" value="InterPro"/>
</dbReference>
<dbReference type="AlphaFoldDB" id="A0A7S1MZX1"/>